<dbReference type="InterPro" id="IPR029063">
    <property type="entry name" value="SAM-dependent_MTases_sf"/>
</dbReference>
<dbReference type="Gene3D" id="3.40.50.150">
    <property type="entry name" value="Vaccinia Virus protein VP39"/>
    <property type="match status" value="1"/>
</dbReference>
<evidence type="ECO:0000313" key="4">
    <source>
        <dbReference type="EMBL" id="RKQ68778.1"/>
    </source>
</evidence>
<evidence type="ECO:0000256" key="1">
    <source>
        <dbReference type="ARBA" id="ARBA00022603"/>
    </source>
</evidence>
<dbReference type="InterPro" id="IPR013216">
    <property type="entry name" value="Methyltransf_11"/>
</dbReference>
<keyword evidence="2 4" id="KW-0808">Transferase</keyword>
<protein>
    <submittedName>
        <fullName evidence="4">Methyltransferase family protein</fullName>
    </submittedName>
</protein>
<keyword evidence="1 4" id="KW-0489">Methyltransferase</keyword>
<dbReference type="GO" id="GO:0008757">
    <property type="term" value="F:S-adenosylmethionine-dependent methyltransferase activity"/>
    <property type="evidence" value="ECO:0007669"/>
    <property type="project" value="InterPro"/>
</dbReference>
<dbReference type="EMBL" id="RBIG01000003">
    <property type="protein sequence ID" value="RKQ68778.1"/>
    <property type="molecule type" value="Genomic_DNA"/>
</dbReference>
<dbReference type="AlphaFoldDB" id="A0A420WCS7"/>
<dbReference type="OrthoDB" id="9793723at2"/>
<proteinExistence type="predicted"/>
<dbReference type="Proteomes" id="UP000277424">
    <property type="component" value="Unassembled WGS sequence"/>
</dbReference>
<gene>
    <name evidence="4" type="ORF">BCL74_3261</name>
</gene>
<evidence type="ECO:0000259" key="3">
    <source>
        <dbReference type="Pfam" id="PF08241"/>
    </source>
</evidence>
<dbReference type="CDD" id="cd02440">
    <property type="entry name" value="AdoMet_MTases"/>
    <property type="match status" value="1"/>
</dbReference>
<dbReference type="GO" id="GO:0032259">
    <property type="term" value="P:methylation"/>
    <property type="evidence" value="ECO:0007669"/>
    <property type="project" value="UniProtKB-KW"/>
</dbReference>
<dbReference type="InterPro" id="IPR050602">
    <property type="entry name" value="Malonyl-ACP_OMT"/>
</dbReference>
<comment type="caution">
    <text evidence="4">The sequence shown here is derived from an EMBL/GenBank/DDBJ whole genome shotgun (WGS) entry which is preliminary data.</text>
</comment>
<dbReference type="PANTHER" id="PTHR13090:SF1">
    <property type="entry name" value="ARGININE-HYDROXYLASE NDUFAF5, MITOCHONDRIAL"/>
    <property type="match status" value="1"/>
</dbReference>
<accession>A0A420WCS7</accession>
<name>A0A420WCS7_9PROT</name>
<organism evidence="4 5">
    <name type="scientific">Oceanibaculum indicum</name>
    <dbReference type="NCBI Taxonomy" id="526216"/>
    <lineage>
        <taxon>Bacteria</taxon>
        <taxon>Pseudomonadati</taxon>
        <taxon>Pseudomonadota</taxon>
        <taxon>Alphaproteobacteria</taxon>
        <taxon>Rhodospirillales</taxon>
        <taxon>Oceanibaculaceae</taxon>
        <taxon>Oceanibaculum</taxon>
    </lineage>
</organism>
<evidence type="ECO:0000256" key="2">
    <source>
        <dbReference type="ARBA" id="ARBA00022679"/>
    </source>
</evidence>
<dbReference type="SUPFAM" id="SSF53335">
    <property type="entry name" value="S-adenosyl-L-methionine-dependent methyltransferases"/>
    <property type="match status" value="1"/>
</dbReference>
<sequence>MHACFTCVIGRAGAARHIPGMSDSMLVFDRPSVRARRDRAAAGFSGFSFLKREVAARLADRLDGINRRFPLALDLGSHHGELAAELAGRNGIERVIAADLSPGMAAAARAAGHPALALDEEALPFAAGSLDLVASCLSLHWVNDLPGTFLQIRQALKPDGLFLAAMLGGTTLVELREVMAQAEIDVEGGLSPRLSPFADVRDAGGLLQRAGFALPVVDSDWLEVTYDNALALMRDLRGMGETNAHLERRKGFTKRATLLRAAELYQERFAGPDGRIPATFQVLYLTGWVPDSATQQKPLKPGSAAARLAEALGGVEVSTGVKPN</sequence>
<feature type="domain" description="Methyltransferase type 11" evidence="3">
    <location>
        <begin position="73"/>
        <end position="163"/>
    </location>
</feature>
<dbReference type="Pfam" id="PF08241">
    <property type="entry name" value="Methyltransf_11"/>
    <property type="match status" value="1"/>
</dbReference>
<evidence type="ECO:0000313" key="5">
    <source>
        <dbReference type="Proteomes" id="UP000277424"/>
    </source>
</evidence>
<reference evidence="4 5" key="1">
    <citation type="submission" date="2018-10" db="EMBL/GenBank/DDBJ databases">
        <title>Comparative analysis of microorganisms from saline springs in Andes Mountain Range, Colombia.</title>
        <authorList>
            <person name="Rubin E."/>
        </authorList>
    </citation>
    <scope>NUCLEOTIDE SEQUENCE [LARGE SCALE GENOMIC DNA]</scope>
    <source>
        <strain evidence="4 5">USBA 36</strain>
    </source>
</reference>
<dbReference type="PANTHER" id="PTHR13090">
    <property type="entry name" value="ARGININE-HYDROXYLASE NDUFAF5, MITOCHONDRIAL"/>
    <property type="match status" value="1"/>
</dbReference>